<dbReference type="AlphaFoldDB" id="A0A401SZY3"/>
<organism evidence="2 3">
    <name type="scientific">Chiloscyllium punctatum</name>
    <name type="common">Brownbanded bambooshark</name>
    <name type="synonym">Hemiscyllium punctatum</name>
    <dbReference type="NCBI Taxonomy" id="137246"/>
    <lineage>
        <taxon>Eukaryota</taxon>
        <taxon>Metazoa</taxon>
        <taxon>Chordata</taxon>
        <taxon>Craniata</taxon>
        <taxon>Vertebrata</taxon>
        <taxon>Chondrichthyes</taxon>
        <taxon>Elasmobranchii</taxon>
        <taxon>Galeomorphii</taxon>
        <taxon>Galeoidea</taxon>
        <taxon>Orectolobiformes</taxon>
        <taxon>Hemiscylliidae</taxon>
        <taxon>Chiloscyllium</taxon>
    </lineage>
</organism>
<keyword evidence="3" id="KW-1185">Reference proteome</keyword>
<accession>A0A401SZY3</accession>
<gene>
    <name evidence="2" type="ORF">chiPu_0014444</name>
</gene>
<name>A0A401SZY3_CHIPU</name>
<feature type="region of interest" description="Disordered" evidence="1">
    <location>
        <begin position="1"/>
        <end position="27"/>
    </location>
</feature>
<evidence type="ECO:0000256" key="1">
    <source>
        <dbReference type="SAM" id="MobiDB-lite"/>
    </source>
</evidence>
<reference evidence="2 3" key="1">
    <citation type="journal article" date="2018" name="Nat. Ecol. Evol.">
        <title>Shark genomes provide insights into elasmobranch evolution and the origin of vertebrates.</title>
        <authorList>
            <person name="Hara Y"/>
            <person name="Yamaguchi K"/>
            <person name="Onimaru K"/>
            <person name="Kadota M"/>
            <person name="Koyanagi M"/>
            <person name="Keeley SD"/>
            <person name="Tatsumi K"/>
            <person name="Tanaka K"/>
            <person name="Motone F"/>
            <person name="Kageyama Y"/>
            <person name="Nozu R"/>
            <person name="Adachi N"/>
            <person name="Nishimura O"/>
            <person name="Nakagawa R"/>
            <person name="Tanegashima C"/>
            <person name="Kiyatake I"/>
            <person name="Matsumoto R"/>
            <person name="Murakumo K"/>
            <person name="Nishida K"/>
            <person name="Terakita A"/>
            <person name="Kuratani S"/>
            <person name="Sato K"/>
            <person name="Hyodo S Kuraku.S."/>
        </authorList>
    </citation>
    <scope>NUCLEOTIDE SEQUENCE [LARGE SCALE GENOMIC DNA]</scope>
</reference>
<dbReference type="EMBL" id="BEZZ01000765">
    <property type="protein sequence ID" value="GCC35954.1"/>
    <property type="molecule type" value="Genomic_DNA"/>
</dbReference>
<evidence type="ECO:0000313" key="3">
    <source>
        <dbReference type="Proteomes" id="UP000287033"/>
    </source>
</evidence>
<protein>
    <submittedName>
        <fullName evidence="2">Uncharacterized protein</fullName>
    </submittedName>
</protein>
<sequence length="85" mass="9102">MGGRGCGGAMVEERWYRPTNGKGGVQQRDEWGSLKRQANRRGRRFWANGRVAVGAGVWGGEAPGRRARRRTGSGGADNMAANGEA</sequence>
<dbReference type="Proteomes" id="UP000287033">
    <property type="component" value="Unassembled WGS sequence"/>
</dbReference>
<evidence type="ECO:0000313" key="2">
    <source>
        <dbReference type="EMBL" id="GCC35954.1"/>
    </source>
</evidence>
<proteinExistence type="predicted"/>
<feature type="region of interest" description="Disordered" evidence="1">
    <location>
        <begin position="60"/>
        <end position="85"/>
    </location>
</feature>
<comment type="caution">
    <text evidence="2">The sequence shown here is derived from an EMBL/GenBank/DDBJ whole genome shotgun (WGS) entry which is preliminary data.</text>
</comment>